<evidence type="ECO:0000313" key="3">
    <source>
        <dbReference type="Proteomes" id="UP000235392"/>
    </source>
</evidence>
<organism evidence="2 3">
    <name type="scientific">Puccinia coronata f. sp. avenae</name>
    <dbReference type="NCBI Taxonomy" id="200324"/>
    <lineage>
        <taxon>Eukaryota</taxon>
        <taxon>Fungi</taxon>
        <taxon>Dikarya</taxon>
        <taxon>Basidiomycota</taxon>
        <taxon>Pucciniomycotina</taxon>
        <taxon>Pucciniomycetes</taxon>
        <taxon>Pucciniales</taxon>
        <taxon>Pucciniaceae</taxon>
        <taxon>Puccinia</taxon>
    </lineage>
</organism>
<dbReference type="Proteomes" id="UP000235392">
    <property type="component" value="Unassembled WGS sequence"/>
</dbReference>
<proteinExistence type="predicted"/>
<reference evidence="2 3" key="1">
    <citation type="submission" date="2017-11" db="EMBL/GenBank/DDBJ databases">
        <title>De novo assembly and phasing of dikaryotic genomes from two isolates of Puccinia coronata f. sp. avenae, the causal agent of oat crown rust.</title>
        <authorList>
            <person name="Miller M.E."/>
            <person name="Zhang Y."/>
            <person name="Omidvar V."/>
            <person name="Sperschneider J."/>
            <person name="Schwessinger B."/>
            <person name="Raley C."/>
            <person name="Palmer J.M."/>
            <person name="Garnica D."/>
            <person name="Upadhyaya N."/>
            <person name="Rathjen J."/>
            <person name="Taylor J.M."/>
            <person name="Park R.F."/>
            <person name="Dodds P.N."/>
            <person name="Hirsch C.D."/>
            <person name="Kianian S.F."/>
            <person name="Figueroa M."/>
        </authorList>
    </citation>
    <scope>NUCLEOTIDE SEQUENCE [LARGE SCALE GENOMIC DNA]</scope>
    <source>
        <strain evidence="2">12SD80</strain>
    </source>
</reference>
<protein>
    <submittedName>
        <fullName evidence="2">Uncharacterized protein</fullName>
    </submittedName>
</protein>
<sequence length="369" mass="41549">MEDNDFGRELGTPPDHGNTAPDHGRTSPDHGGTAPDHQCTARDQGGTARERAVPRKEPRTNDEFELPDDPIGDFMRETSPQRIPPTEVAVHLRALLHLGDTTVEFAQRLFAARDAEKWNIAIIMFIELSRQLHALGHDVPTAAQNTFCRTKIREILTTGNVDSYLTATTIAGQPILRTPLILLQTHIDAQAHPFARDFLPRGYPESSQTQLSLLNIMRVLLKHDQGFLRAVLLTNIVELNRRCIRENVPHLRDLIIKVDHQIAAATPRGHVGIDLAYSGTARIRIAFLRLSIAKYIFHPNRASPLTTWEVIDRRLQDVRMQSRAFQHMFATLVVQKDQEAFNGSQIIFDINKNIIHVPTNDKVRAAMVA</sequence>
<feature type="region of interest" description="Disordered" evidence="1">
    <location>
        <begin position="1"/>
        <end position="72"/>
    </location>
</feature>
<dbReference type="EMBL" id="PGCI01000283">
    <property type="protein sequence ID" value="PLW30893.1"/>
    <property type="molecule type" value="Genomic_DNA"/>
</dbReference>
<name>A0A2N5TZG2_9BASI</name>
<evidence type="ECO:0000256" key="1">
    <source>
        <dbReference type="SAM" id="MobiDB-lite"/>
    </source>
</evidence>
<gene>
    <name evidence="2" type="ORF">PCASD_15485</name>
</gene>
<accession>A0A2N5TZG2</accession>
<dbReference type="AlphaFoldDB" id="A0A2N5TZG2"/>
<feature type="compositionally biased region" description="Basic and acidic residues" evidence="1">
    <location>
        <begin position="48"/>
        <end position="62"/>
    </location>
</feature>
<comment type="caution">
    <text evidence="2">The sequence shown here is derived from an EMBL/GenBank/DDBJ whole genome shotgun (WGS) entry which is preliminary data.</text>
</comment>
<evidence type="ECO:0000313" key="2">
    <source>
        <dbReference type="EMBL" id="PLW30893.1"/>
    </source>
</evidence>